<dbReference type="PANTHER" id="PTHR11863">
    <property type="entry name" value="STEROL DESATURASE"/>
    <property type="match status" value="1"/>
</dbReference>
<dbReference type="InterPro" id="IPR050307">
    <property type="entry name" value="Sterol_Desaturase_Related"/>
</dbReference>
<sequence>MTAWISQHEAAIRLGFFFGIFAVMALWEVTAPRRPLTQSKLRRWLNNLGLVVLNTFVLRLIFPAAAVGMAVVAGERGWGLFNNLEPPVWVAGILAFLILDLAIYLQHVMFHAVPALWRLHRVHHADLDFDVTTGARFHPVEILLSMVIKLALVAVIGPPALAVLLFEVVLNATAMFNHANAYLPPGLDRVLRWFLVTPDMHRVHHSIVASETNSNFGFNLPWWDRLLGTYKAQPAAGHGGMTIGLDHIREPRRCVNLAGLLSLPFVPDVGAYAINRRWNASDLTDDSGPGPREGER</sequence>
<evidence type="ECO:0000256" key="4">
    <source>
        <dbReference type="ARBA" id="ARBA00023136"/>
    </source>
</evidence>
<dbReference type="Proteomes" id="UP000252707">
    <property type="component" value="Unassembled WGS sequence"/>
</dbReference>
<feature type="transmembrane region" description="Helical" evidence="5">
    <location>
        <begin position="146"/>
        <end position="166"/>
    </location>
</feature>
<feature type="domain" description="Fatty acid hydroxylase" evidence="6">
    <location>
        <begin position="93"/>
        <end position="229"/>
    </location>
</feature>
<evidence type="ECO:0000256" key="3">
    <source>
        <dbReference type="ARBA" id="ARBA00022989"/>
    </source>
</evidence>
<dbReference type="Pfam" id="PF04116">
    <property type="entry name" value="FA_hydroxylase"/>
    <property type="match status" value="1"/>
</dbReference>
<evidence type="ECO:0000256" key="5">
    <source>
        <dbReference type="SAM" id="Phobius"/>
    </source>
</evidence>
<name>A0A369CDB0_9GAMM</name>
<dbReference type="GO" id="GO:0016020">
    <property type="term" value="C:membrane"/>
    <property type="evidence" value="ECO:0007669"/>
    <property type="project" value="UniProtKB-SubCell"/>
</dbReference>
<reference evidence="7 8" key="1">
    <citation type="submission" date="2018-07" db="EMBL/GenBank/DDBJ databases">
        <title>Genomic Encyclopedia of Type Strains, Phase IV (KMG-IV): sequencing the most valuable type-strain genomes for metagenomic binning, comparative biology and taxonomic classification.</title>
        <authorList>
            <person name="Goeker M."/>
        </authorList>
    </citation>
    <scope>NUCLEOTIDE SEQUENCE [LARGE SCALE GENOMIC DNA]</scope>
    <source>
        <strain evidence="7 8">DSM 26407</strain>
    </source>
</reference>
<comment type="caution">
    <text evidence="7">The sequence shown here is derived from an EMBL/GenBank/DDBJ whole genome shotgun (WGS) entry which is preliminary data.</text>
</comment>
<keyword evidence="8" id="KW-1185">Reference proteome</keyword>
<evidence type="ECO:0000259" key="6">
    <source>
        <dbReference type="Pfam" id="PF04116"/>
    </source>
</evidence>
<dbReference type="AlphaFoldDB" id="A0A369CDB0"/>
<dbReference type="OrthoDB" id="9770329at2"/>
<dbReference type="RefSeq" id="WP_114279701.1">
    <property type="nucleotide sequence ID" value="NZ_QPJY01000004.1"/>
</dbReference>
<evidence type="ECO:0000256" key="2">
    <source>
        <dbReference type="ARBA" id="ARBA00022692"/>
    </source>
</evidence>
<keyword evidence="4 5" id="KW-0472">Membrane</keyword>
<accession>A0A369CDB0</accession>
<dbReference type="GO" id="GO:0005506">
    <property type="term" value="F:iron ion binding"/>
    <property type="evidence" value="ECO:0007669"/>
    <property type="project" value="InterPro"/>
</dbReference>
<comment type="subcellular location">
    <subcellularLocation>
        <location evidence="1">Membrane</location>
    </subcellularLocation>
</comment>
<keyword evidence="2 5" id="KW-0812">Transmembrane</keyword>
<feature type="transmembrane region" description="Helical" evidence="5">
    <location>
        <begin position="12"/>
        <end position="29"/>
    </location>
</feature>
<keyword evidence="3 5" id="KW-1133">Transmembrane helix</keyword>
<dbReference type="EMBL" id="QPJY01000004">
    <property type="protein sequence ID" value="RCX30716.1"/>
    <property type="molecule type" value="Genomic_DNA"/>
</dbReference>
<organism evidence="7 8">
    <name type="scientific">Thioalbus denitrificans</name>
    <dbReference type="NCBI Taxonomy" id="547122"/>
    <lineage>
        <taxon>Bacteria</taxon>
        <taxon>Pseudomonadati</taxon>
        <taxon>Pseudomonadota</taxon>
        <taxon>Gammaproteobacteria</taxon>
        <taxon>Chromatiales</taxon>
        <taxon>Ectothiorhodospiraceae</taxon>
        <taxon>Thioalbus</taxon>
    </lineage>
</organism>
<dbReference type="GO" id="GO:0016491">
    <property type="term" value="F:oxidoreductase activity"/>
    <property type="evidence" value="ECO:0007669"/>
    <property type="project" value="InterPro"/>
</dbReference>
<feature type="transmembrane region" description="Helical" evidence="5">
    <location>
        <begin position="50"/>
        <end position="74"/>
    </location>
</feature>
<feature type="transmembrane region" description="Helical" evidence="5">
    <location>
        <begin position="86"/>
        <end position="105"/>
    </location>
</feature>
<dbReference type="GO" id="GO:0008610">
    <property type="term" value="P:lipid biosynthetic process"/>
    <property type="evidence" value="ECO:0007669"/>
    <property type="project" value="InterPro"/>
</dbReference>
<protein>
    <submittedName>
        <fullName evidence="7">Sterol desaturase/sphingolipid hydroxylase (Fatty acid hydroxylase superfamily)</fullName>
    </submittedName>
</protein>
<evidence type="ECO:0000313" key="7">
    <source>
        <dbReference type="EMBL" id="RCX30716.1"/>
    </source>
</evidence>
<evidence type="ECO:0000256" key="1">
    <source>
        <dbReference type="ARBA" id="ARBA00004370"/>
    </source>
</evidence>
<dbReference type="InterPro" id="IPR006694">
    <property type="entry name" value="Fatty_acid_hydroxylase"/>
</dbReference>
<gene>
    <name evidence="7" type="ORF">DFQ59_104152</name>
</gene>
<proteinExistence type="predicted"/>
<evidence type="ECO:0000313" key="8">
    <source>
        <dbReference type="Proteomes" id="UP000252707"/>
    </source>
</evidence>